<evidence type="ECO:0000313" key="2">
    <source>
        <dbReference type="EMBL" id="OAG16664.1"/>
    </source>
</evidence>
<sequence>MMGEISSRAQEVLVWLGRSTPLIAELLHDMHSLKIENRKLVRKAIGDHEWERKQTGLKELCKLEYWERLWVVQEHLLAKDVKIWCGADSVDPEKIKWLVHVVFDIPYLAGSCAIRLLQAREVRNVHAEQLSLKQHLDNFGIRTKCADVRDCMYGLLALINEKEREKLNIRPDYAFSRFVLFVKLIHALKRSGSYSPDELLNYVETLRLALSLTFYRVEVIGRPALGDHLYNEWVARRNQSA</sequence>
<dbReference type="AlphaFoldDB" id="A0A177DA68"/>
<accession>A0A177DA68</accession>
<organism evidence="2 3">
    <name type="scientific">Alternaria alternata</name>
    <name type="common">Alternaria rot fungus</name>
    <name type="synonym">Torula alternata</name>
    <dbReference type="NCBI Taxonomy" id="5599"/>
    <lineage>
        <taxon>Eukaryota</taxon>
        <taxon>Fungi</taxon>
        <taxon>Dikarya</taxon>
        <taxon>Ascomycota</taxon>
        <taxon>Pezizomycotina</taxon>
        <taxon>Dothideomycetes</taxon>
        <taxon>Pleosporomycetidae</taxon>
        <taxon>Pleosporales</taxon>
        <taxon>Pleosporineae</taxon>
        <taxon>Pleosporaceae</taxon>
        <taxon>Alternaria</taxon>
        <taxon>Alternaria sect. Alternaria</taxon>
        <taxon>Alternaria alternata complex</taxon>
    </lineage>
</organism>
<dbReference type="InterPro" id="IPR010730">
    <property type="entry name" value="HET"/>
</dbReference>
<dbReference type="VEuPathDB" id="FungiDB:CC77DRAFT_386662"/>
<proteinExistence type="predicted"/>
<dbReference type="KEGG" id="aalt:CC77DRAFT_386662"/>
<dbReference type="Proteomes" id="UP000077248">
    <property type="component" value="Unassembled WGS sequence"/>
</dbReference>
<dbReference type="EMBL" id="KV441489">
    <property type="protein sequence ID" value="OAG16664.1"/>
    <property type="molecule type" value="Genomic_DNA"/>
</dbReference>
<reference evidence="2 3" key="1">
    <citation type="submission" date="2016-05" db="EMBL/GenBank/DDBJ databases">
        <title>Comparative analysis of secretome profiles of manganese(II)-oxidizing ascomycete fungi.</title>
        <authorList>
            <consortium name="DOE Joint Genome Institute"/>
            <person name="Zeiner C.A."/>
            <person name="Purvine S.O."/>
            <person name="Zink E.M."/>
            <person name="Wu S."/>
            <person name="Pasa-Tolic L."/>
            <person name="Chaput D.L."/>
            <person name="Haridas S."/>
            <person name="Grigoriev I.V."/>
            <person name="Santelli C.M."/>
            <person name="Hansel C.M."/>
        </authorList>
    </citation>
    <scope>NUCLEOTIDE SEQUENCE [LARGE SCALE GENOMIC DNA]</scope>
    <source>
        <strain evidence="2 3">SRC1lrK2f</strain>
    </source>
</reference>
<feature type="domain" description="Heterokaryon incompatibility" evidence="1">
    <location>
        <begin position="1"/>
        <end position="74"/>
    </location>
</feature>
<evidence type="ECO:0000259" key="1">
    <source>
        <dbReference type="Pfam" id="PF06985"/>
    </source>
</evidence>
<dbReference type="PANTHER" id="PTHR24148">
    <property type="entry name" value="ANKYRIN REPEAT DOMAIN-CONTAINING PROTEIN 39 HOMOLOG-RELATED"/>
    <property type="match status" value="1"/>
</dbReference>
<name>A0A177DA68_ALTAL</name>
<dbReference type="PANTHER" id="PTHR24148:SF73">
    <property type="entry name" value="HET DOMAIN PROTEIN (AFU_ORTHOLOGUE AFUA_8G01020)"/>
    <property type="match status" value="1"/>
</dbReference>
<keyword evidence="3" id="KW-1185">Reference proteome</keyword>
<protein>
    <recommendedName>
        <fullName evidence="1">Heterokaryon incompatibility domain-containing protein</fullName>
    </recommendedName>
</protein>
<dbReference type="RefSeq" id="XP_018382085.1">
    <property type="nucleotide sequence ID" value="XM_018531475.1"/>
</dbReference>
<evidence type="ECO:0000313" key="3">
    <source>
        <dbReference type="Proteomes" id="UP000077248"/>
    </source>
</evidence>
<dbReference type="Pfam" id="PF06985">
    <property type="entry name" value="HET"/>
    <property type="match status" value="1"/>
</dbReference>
<gene>
    <name evidence="2" type="ORF">CC77DRAFT_386662</name>
</gene>
<dbReference type="InterPro" id="IPR052895">
    <property type="entry name" value="HetReg/Transcr_Mod"/>
</dbReference>
<dbReference type="GeneID" id="29117069"/>